<dbReference type="Proteomes" id="UP000008144">
    <property type="component" value="Unassembled WGS sequence"/>
</dbReference>
<keyword evidence="4" id="KW-0768">Sushi</keyword>
<evidence type="ECO:0000256" key="1">
    <source>
        <dbReference type="ARBA" id="ARBA00022729"/>
    </source>
</evidence>
<dbReference type="PANTHER" id="PTHR45656">
    <property type="entry name" value="PROTEIN CBR-CLEC-78"/>
    <property type="match status" value="1"/>
</dbReference>
<reference evidence="6" key="2">
    <citation type="submission" date="2025-08" db="UniProtKB">
        <authorList>
            <consortium name="Ensembl"/>
        </authorList>
    </citation>
    <scope>IDENTIFICATION</scope>
</reference>
<keyword evidence="1" id="KW-0732">Signal</keyword>
<dbReference type="PANTHER" id="PTHR45656:SF4">
    <property type="entry name" value="PROTEIN CBR-CLEC-78"/>
    <property type="match status" value="1"/>
</dbReference>
<accession>F6S9R9</accession>
<dbReference type="InterPro" id="IPR000436">
    <property type="entry name" value="Sushi_SCR_CCP_dom"/>
</dbReference>
<feature type="disulfide bond" evidence="4">
    <location>
        <begin position="103"/>
        <end position="130"/>
    </location>
</feature>
<dbReference type="PROSITE" id="PS50923">
    <property type="entry name" value="SUSHI"/>
    <property type="match status" value="4"/>
</dbReference>
<evidence type="ECO:0000313" key="6">
    <source>
        <dbReference type="Ensembl" id="ENSCINP00000026620.2"/>
    </source>
</evidence>
<name>F6S9R9_CIOIN</name>
<feature type="disulfide bond" evidence="4">
    <location>
        <begin position="42"/>
        <end position="69"/>
    </location>
</feature>
<dbReference type="CDD" id="cd00033">
    <property type="entry name" value="CCP"/>
    <property type="match status" value="6"/>
</dbReference>
<dbReference type="HOGENOM" id="CLU_755528_0_0_1"/>
<feature type="disulfide bond" evidence="4">
    <location>
        <begin position="225"/>
        <end position="252"/>
    </location>
</feature>
<feature type="domain" description="Sushi" evidence="5">
    <location>
        <begin position="72"/>
        <end position="132"/>
    </location>
</feature>
<evidence type="ECO:0000313" key="7">
    <source>
        <dbReference type="Proteomes" id="UP000008144"/>
    </source>
</evidence>
<dbReference type="GeneTree" id="ENSGT00940000170686"/>
<dbReference type="InParanoid" id="F6S9R9"/>
<keyword evidence="3 4" id="KW-1015">Disulfide bond</keyword>
<dbReference type="STRING" id="7719.ENSCINP00000026620"/>
<feature type="domain" description="Sushi" evidence="5">
    <location>
        <begin position="255"/>
        <end position="315"/>
    </location>
</feature>
<evidence type="ECO:0000256" key="3">
    <source>
        <dbReference type="ARBA" id="ARBA00023157"/>
    </source>
</evidence>
<dbReference type="SMART" id="SM00032">
    <property type="entry name" value="CCP"/>
    <property type="match status" value="6"/>
</dbReference>
<protein>
    <recommendedName>
        <fullName evidence="5">Sushi domain-containing protein</fullName>
    </recommendedName>
</protein>
<evidence type="ECO:0000256" key="4">
    <source>
        <dbReference type="PROSITE-ProRule" id="PRU00302"/>
    </source>
</evidence>
<keyword evidence="7" id="KW-1185">Reference proteome</keyword>
<organism evidence="6 7">
    <name type="scientific">Ciona intestinalis</name>
    <name type="common">Transparent sea squirt</name>
    <name type="synonym">Ascidia intestinalis</name>
    <dbReference type="NCBI Taxonomy" id="7719"/>
    <lineage>
        <taxon>Eukaryota</taxon>
        <taxon>Metazoa</taxon>
        <taxon>Chordata</taxon>
        <taxon>Tunicata</taxon>
        <taxon>Ascidiacea</taxon>
        <taxon>Phlebobranchia</taxon>
        <taxon>Cionidae</taxon>
        <taxon>Ciona</taxon>
    </lineage>
</organism>
<reference evidence="7" key="1">
    <citation type="journal article" date="2002" name="Science">
        <title>The draft genome of Ciona intestinalis: insights into chordate and vertebrate origins.</title>
        <authorList>
            <person name="Dehal P."/>
            <person name="Satou Y."/>
            <person name="Campbell R.K."/>
            <person name="Chapman J."/>
            <person name="Degnan B."/>
            <person name="De Tomaso A."/>
            <person name="Davidson B."/>
            <person name="Di Gregorio A."/>
            <person name="Gelpke M."/>
            <person name="Goodstein D.M."/>
            <person name="Harafuji N."/>
            <person name="Hastings K.E."/>
            <person name="Ho I."/>
            <person name="Hotta K."/>
            <person name="Huang W."/>
            <person name="Kawashima T."/>
            <person name="Lemaire P."/>
            <person name="Martinez D."/>
            <person name="Meinertzhagen I.A."/>
            <person name="Necula S."/>
            <person name="Nonaka M."/>
            <person name="Putnam N."/>
            <person name="Rash S."/>
            <person name="Saiga H."/>
            <person name="Satake M."/>
            <person name="Terry A."/>
            <person name="Yamada L."/>
            <person name="Wang H.G."/>
            <person name="Awazu S."/>
            <person name="Azumi K."/>
            <person name="Boore J."/>
            <person name="Branno M."/>
            <person name="Chin-Bow S."/>
            <person name="DeSantis R."/>
            <person name="Doyle S."/>
            <person name="Francino P."/>
            <person name="Keys D.N."/>
            <person name="Haga S."/>
            <person name="Hayashi H."/>
            <person name="Hino K."/>
            <person name="Imai K.S."/>
            <person name="Inaba K."/>
            <person name="Kano S."/>
            <person name="Kobayashi K."/>
            <person name="Kobayashi M."/>
            <person name="Lee B.I."/>
            <person name="Makabe K.W."/>
            <person name="Manohar C."/>
            <person name="Matassi G."/>
            <person name="Medina M."/>
            <person name="Mochizuki Y."/>
            <person name="Mount S."/>
            <person name="Morishita T."/>
            <person name="Miura S."/>
            <person name="Nakayama A."/>
            <person name="Nishizaka S."/>
            <person name="Nomoto H."/>
            <person name="Ohta F."/>
            <person name="Oishi K."/>
            <person name="Rigoutsos I."/>
            <person name="Sano M."/>
            <person name="Sasaki A."/>
            <person name="Sasakura Y."/>
            <person name="Shoguchi E."/>
            <person name="Shin-i T."/>
            <person name="Spagnuolo A."/>
            <person name="Stainier D."/>
            <person name="Suzuki M.M."/>
            <person name="Tassy O."/>
            <person name="Takatori N."/>
            <person name="Tokuoka M."/>
            <person name="Yagi K."/>
            <person name="Yoshizaki F."/>
            <person name="Wada S."/>
            <person name="Zhang C."/>
            <person name="Hyatt P.D."/>
            <person name="Larimer F."/>
            <person name="Detter C."/>
            <person name="Doggett N."/>
            <person name="Glavina T."/>
            <person name="Hawkins T."/>
            <person name="Richardson P."/>
            <person name="Lucas S."/>
            <person name="Kohara Y."/>
            <person name="Levine M."/>
            <person name="Satoh N."/>
            <person name="Rokhsar D.S."/>
        </authorList>
    </citation>
    <scope>NUCLEOTIDE SEQUENCE [LARGE SCALE GENOMIC DNA]</scope>
</reference>
<dbReference type="Pfam" id="PF00084">
    <property type="entry name" value="Sushi"/>
    <property type="match status" value="6"/>
</dbReference>
<keyword evidence="2" id="KW-0677">Repeat</keyword>
<reference evidence="6" key="3">
    <citation type="submission" date="2025-09" db="UniProtKB">
        <authorList>
            <consortium name="Ensembl"/>
        </authorList>
    </citation>
    <scope>IDENTIFICATION</scope>
</reference>
<sequence>FTSLAATCTKVCSTPPTLANGDFTVKNNANQYDINTVLTYTCNSGYRLDNSATVTCQASGQFTSLAATCTKVCTTPPTLANGDFTVKNNANQYDINTVLTYTCNSGYRLDNSATVTCQASGQFTSLAATCTRVCLTPPTLANGDFTVKNNANQYDINTVLTYTCNSGYRLDNSATVTCQASGQFTALTAVCTRVCSTPPTLANGDFTVKNNANQYDINTVLTYTCNSGYRLDNSATITCQASGQFTAFTAVCTKVCTTPPTLANGDFTVKNNANQYDINTVLTYTCNSGYRLDNSATVTCQASGQFTSLAAVCTLICGEPPIPANGVYAVVKTPPIFNIGDQISYSCNNGFILQGTRVNTCFEHWFV</sequence>
<dbReference type="InterPro" id="IPR035976">
    <property type="entry name" value="Sushi/SCR/CCP_sf"/>
</dbReference>
<feature type="domain" description="Sushi" evidence="5">
    <location>
        <begin position="10"/>
        <end position="71"/>
    </location>
</feature>
<evidence type="ECO:0000259" key="5">
    <source>
        <dbReference type="PROSITE" id="PS50923"/>
    </source>
</evidence>
<feature type="disulfide bond" evidence="4">
    <location>
        <begin position="286"/>
        <end position="313"/>
    </location>
</feature>
<dbReference type="InterPro" id="IPR051277">
    <property type="entry name" value="SEZ6_CSMD_C4BPB_Regulators"/>
</dbReference>
<proteinExistence type="predicted"/>
<dbReference type="Gene3D" id="2.10.70.10">
    <property type="entry name" value="Complement Module, domain 1"/>
    <property type="match status" value="6"/>
</dbReference>
<dbReference type="SUPFAM" id="SSF57535">
    <property type="entry name" value="Complement control module/SCR domain"/>
    <property type="match status" value="6"/>
</dbReference>
<dbReference type="OMA" id="GQKEINC"/>
<feature type="domain" description="Sushi" evidence="5">
    <location>
        <begin position="193"/>
        <end position="254"/>
    </location>
</feature>
<comment type="caution">
    <text evidence="4">Lacks conserved residue(s) required for the propagation of feature annotation.</text>
</comment>
<dbReference type="AlphaFoldDB" id="F6S9R9"/>
<evidence type="ECO:0000256" key="2">
    <source>
        <dbReference type="ARBA" id="ARBA00022737"/>
    </source>
</evidence>
<dbReference type="Ensembl" id="ENSCINT00000026866.2">
    <property type="protein sequence ID" value="ENSCINP00000026620.2"/>
    <property type="gene ID" value="ENSCING00000014819.2"/>
</dbReference>